<dbReference type="Proteomes" id="UP000264980">
    <property type="component" value="Chromosome"/>
</dbReference>
<evidence type="ECO:0000313" key="1">
    <source>
        <dbReference type="EMBL" id="AXF75187.1"/>
    </source>
</evidence>
<dbReference type="EMBL" id="CP013970">
    <property type="protein sequence ID" value="AXF75187.1"/>
    <property type="molecule type" value="Genomic_DNA"/>
</dbReference>
<protein>
    <submittedName>
        <fullName evidence="1">Uncharacterized protein</fullName>
    </submittedName>
</protein>
<organism evidence="1 2">
    <name type="scientific">Erwinia tracheiphila</name>
    <dbReference type="NCBI Taxonomy" id="65700"/>
    <lineage>
        <taxon>Bacteria</taxon>
        <taxon>Pseudomonadati</taxon>
        <taxon>Pseudomonadota</taxon>
        <taxon>Gammaproteobacteria</taxon>
        <taxon>Enterobacterales</taxon>
        <taxon>Erwiniaceae</taxon>
        <taxon>Erwinia</taxon>
    </lineage>
</organism>
<sequence>MSIEGRSGGLSIEHLAPALPDSSRDATLNKWANELQHLGRMAELTSARECVLSAETLMKLSVLVRSCISDKAGLMMGKTLRVNHD</sequence>
<dbReference type="AlphaFoldDB" id="A0A345CP20"/>
<name>A0A345CP20_9GAMM</name>
<evidence type="ECO:0000313" key="2">
    <source>
        <dbReference type="Proteomes" id="UP000264980"/>
    </source>
</evidence>
<proteinExistence type="predicted"/>
<accession>A0A345CP20</accession>
<reference evidence="1 2" key="1">
    <citation type="submission" date="2016-01" db="EMBL/GenBank/DDBJ databases">
        <authorList>
            <person name="Oliw E.H."/>
        </authorList>
    </citation>
    <scope>NUCLEOTIDE SEQUENCE [LARGE SCALE GENOMIC DNA]</scope>
    <source>
        <strain evidence="1 2">MDcuke</strain>
    </source>
</reference>
<gene>
    <name evidence="1" type="ORF">AV903_02195</name>
</gene>